<dbReference type="EMBL" id="JAINDJ010000003">
    <property type="protein sequence ID" value="KAG9451960.1"/>
    <property type="molecule type" value="Genomic_DNA"/>
</dbReference>
<keyword evidence="6" id="KW-0732">Signal</keyword>
<dbReference type="GO" id="GO:0005576">
    <property type="term" value="C:extracellular region"/>
    <property type="evidence" value="ECO:0007669"/>
    <property type="project" value="TreeGrafter"/>
</dbReference>
<evidence type="ECO:0000256" key="6">
    <source>
        <dbReference type="SAM" id="SignalP"/>
    </source>
</evidence>
<dbReference type="PANTHER" id="PTHR47967:SF128">
    <property type="entry name" value="ASPARTIC PROTEINASE CDR1-LIKE"/>
    <property type="match status" value="1"/>
</dbReference>
<dbReference type="Proteomes" id="UP000825729">
    <property type="component" value="Unassembled WGS sequence"/>
</dbReference>
<gene>
    <name evidence="8" type="ORF">H6P81_004864</name>
</gene>
<proteinExistence type="inferred from homology"/>
<protein>
    <recommendedName>
        <fullName evidence="7">Peptidase A1 domain-containing protein</fullName>
    </recommendedName>
</protein>
<keyword evidence="5" id="KW-0325">Glycoprotein</keyword>
<dbReference type="Pfam" id="PF14541">
    <property type="entry name" value="TAXi_C"/>
    <property type="match status" value="1"/>
</dbReference>
<keyword evidence="3" id="KW-0064">Aspartyl protease</keyword>
<accession>A0AAV7EV50</accession>
<dbReference type="Pfam" id="PF14543">
    <property type="entry name" value="TAXi_N"/>
    <property type="match status" value="1"/>
</dbReference>
<sequence length="454" mass="50232">MAAVIVVLFFLLLLWINIVICASSSSRLPPASRNESGVGIKMEIIHRYYSPGSPFHNPNITLLDRAIDMVRRSNLRADNYSRRRRYRTNDRTTPMSSAHGELLAIFYIGTPGVKTYALLDTGSDVPWFQCLPCNNCYDQLPVLYDPHKSQSYTLIKCSDIRCDHNPSIRCNSIDRVTCSYVVAYADNSRSVGDLATETFTFGDGTKATDIIFGCGHQNTGTFSEEMSGLIGMGTTSLSLLSQLKETRLSFCFPQMTDEAVTSGQLRLGAPAIFSNPRIKLHPGRPDVDAYYLLPLVGITVEFFGPVKFPRNLFEPKKDGSGGFLLDTGTYFTRLFREAYDAVIEAVAVAVGEDYPRVYEHPSQFELCYDGGKWDSFRDAVPGITFHFTGGDLVLKDYATFMDVDSAGTWCLPILTARGTSSFFGAFHMQGYAVGLDLAANEVSFTTAPHDCTSN</sequence>
<evidence type="ECO:0000256" key="5">
    <source>
        <dbReference type="ARBA" id="ARBA00023180"/>
    </source>
</evidence>
<dbReference type="InterPro" id="IPR034161">
    <property type="entry name" value="Pepsin-like_plant"/>
</dbReference>
<keyword evidence="2" id="KW-0645">Protease</keyword>
<comment type="caution">
    <text evidence="8">The sequence shown here is derived from an EMBL/GenBank/DDBJ whole genome shotgun (WGS) entry which is preliminary data.</text>
</comment>
<reference evidence="8 9" key="1">
    <citation type="submission" date="2021-07" db="EMBL/GenBank/DDBJ databases">
        <title>The Aristolochia fimbriata genome: insights into angiosperm evolution, floral development and chemical biosynthesis.</title>
        <authorList>
            <person name="Jiao Y."/>
        </authorList>
    </citation>
    <scope>NUCLEOTIDE SEQUENCE [LARGE SCALE GENOMIC DNA]</scope>
    <source>
        <strain evidence="8">IBCAS-2021</strain>
        <tissue evidence="8">Leaf</tissue>
    </source>
</reference>
<dbReference type="InterPro" id="IPR033121">
    <property type="entry name" value="PEPTIDASE_A1"/>
</dbReference>
<evidence type="ECO:0000313" key="9">
    <source>
        <dbReference type="Proteomes" id="UP000825729"/>
    </source>
</evidence>
<dbReference type="Gene3D" id="2.40.70.10">
    <property type="entry name" value="Acid Proteases"/>
    <property type="match status" value="2"/>
</dbReference>
<evidence type="ECO:0000256" key="4">
    <source>
        <dbReference type="ARBA" id="ARBA00022801"/>
    </source>
</evidence>
<dbReference type="SUPFAM" id="SSF50630">
    <property type="entry name" value="Acid proteases"/>
    <property type="match status" value="1"/>
</dbReference>
<dbReference type="InterPro" id="IPR051708">
    <property type="entry name" value="Plant_Aspart_Prot_A1"/>
</dbReference>
<evidence type="ECO:0000313" key="8">
    <source>
        <dbReference type="EMBL" id="KAG9451960.1"/>
    </source>
</evidence>
<dbReference type="PANTHER" id="PTHR47967">
    <property type="entry name" value="OS07G0603500 PROTEIN-RELATED"/>
    <property type="match status" value="1"/>
</dbReference>
<name>A0AAV7EV50_ARIFI</name>
<comment type="similarity">
    <text evidence="1">Belongs to the peptidase A1 family.</text>
</comment>
<evidence type="ECO:0000259" key="7">
    <source>
        <dbReference type="PROSITE" id="PS51767"/>
    </source>
</evidence>
<keyword evidence="4" id="KW-0378">Hydrolase</keyword>
<dbReference type="InterPro" id="IPR032799">
    <property type="entry name" value="TAXi_C"/>
</dbReference>
<dbReference type="CDD" id="cd05476">
    <property type="entry name" value="pepsin_A_like_plant"/>
    <property type="match status" value="1"/>
</dbReference>
<keyword evidence="9" id="KW-1185">Reference proteome</keyword>
<organism evidence="8 9">
    <name type="scientific">Aristolochia fimbriata</name>
    <name type="common">White veined hardy Dutchman's pipe vine</name>
    <dbReference type="NCBI Taxonomy" id="158543"/>
    <lineage>
        <taxon>Eukaryota</taxon>
        <taxon>Viridiplantae</taxon>
        <taxon>Streptophyta</taxon>
        <taxon>Embryophyta</taxon>
        <taxon>Tracheophyta</taxon>
        <taxon>Spermatophyta</taxon>
        <taxon>Magnoliopsida</taxon>
        <taxon>Magnoliidae</taxon>
        <taxon>Piperales</taxon>
        <taxon>Aristolochiaceae</taxon>
        <taxon>Aristolochia</taxon>
    </lineage>
</organism>
<dbReference type="InterPro" id="IPR032861">
    <property type="entry name" value="TAXi_N"/>
</dbReference>
<feature type="chain" id="PRO_5043922129" description="Peptidase A1 domain-containing protein" evidence="6">
    <location>
        <begin position="22"/>
        <end position="454"/>
    </location>
</feature>
<dbReference type="AlphaFoldDB" id="A0AAV7EV50"/>
<dbReference type="PROSITE" id="PS51767">
    <property type="entry name" value="PEPTIDASE_A1"/>
    <property type="match status" value="1"/>
</dbReference>
<dbReference type="GO" id="GO:0006508">
    <property type="term" value="P:proteolysis"/>
    <property type="evidence" value="ECO:0007669"/>
    <property type="project" value="UniProtKB-KW"/>
</dbReference>
<evidence type="ECO:0000256" key="2">
    <source>
        <dbReference type="ARBA" id="ARBA00022670"/>
    </source>
</evidence>
<evidence type="ECO:0000256" key="1">
    <source>
        <dbReference type="ARBA" id="ARBA00007447"/>
    </source>
</evidence>
<feature type="signal peptide" evidence="6">
    <location>
        <begin position="1"/>
        <end position="21"/>
    </location>
</feature>
<evidence type="ECO:0000256" key="3">
    <source>
        <dbReference type="ARBA" id="ARBA00022750"/>
    </source>
</evidence>
<dbReference type="InterPro" id="IPR021109">
    <property type="entry name" value="Peptidase_aspartic_dom_sf"/>
</dbReference>
<dbReference type="GO" id="GO:0004190">
    <property type="term" value="F:aspartic-type endopeptidase activity"/>
    <property type="evidence" value="ECO:0007669"/>
    <property type="project" value="UniProtKB-KW"/>
</dbReference>
<feature type="domain" description="Peptidase A1" evidence="7">
    <location>
        <begin position="102"/>
        <end position="445"/>
    </location>
</feature>